<dbReference type="InterPro" id="IPR015915">
    <property type="entry name" value="Kelch-typ_b-propeller"/>
</dbReference>
<comment type="caution">
    <text evidence="3">The sequence shown here is derived from an EMBL/GenBank/DDBJ whole genome shotgun (WGS) entry which is preliminary data.</text>
</comment>
<dbReference type="Gene3D" id="2.120.10.80">
    <property type="entry name" value="Kelch-type beta propeller"/>
    <property type="match status" value="1"/>
</dbReference>
<feature type="compositionally biased region" description="Basic and acidic residues" evidence="1">
    <location>
        <begin position="792"/>
        <end position="805"/>
    </location>
</feature>
<dbReference type="EMBL" id="VIFK01000273">
    <property type="protein sequence ID" value="TQE98132.1"/>
    <property type="molecule type" value="Genomic_DNA"/>
</dbReference>
<feature type="compositionally biased region" description="Basic and acidic residues" evidence="1">
    <location>
        <begin position="767"/>
        <end position="778"/>
    </location>
</feature>
<keyword evidence="2" id="KW-0732">Signal</keyword>
<accession>A0A540VN12</accession>
<evidence type="ECO:0000256" key="1">
    <source>
        <dbReference type="SAM" id="MobiDB-lite"/>
    </source>
</evidence>
<dbReference type="InterPro" id="IPR012334">
    <property type="entry name" value="Pectin_lyas_fold"/>
</dbReference>
<dbReference type="SUPFAM" id="SSF117281">
    <property type="entry name" value="Kelch motif"/>
    <property type="match status" value="1"/>
</dbReference>
<evidence type="ECO:0000256" key="2">
    <source>
        <dbReference type="SAM" id="SignalP"/>
    </source>
</evidence>
<dbReference type="InterPro" id="IPR011050">
    <property type="entry name" value="Pectin_lyase_fold/virulence"/>
</dbReference>
<organism evidence="3 4">
    <name type="scientific">Spiribacter salinus</name>
    <dbReference type="NCBI Taxonomy" id="1335746"/>
    <lineage>
        <taxon>Bacteria</taxon>
        <taxon>Pseudomonadati</taxon>
        <taxon>Pseudomonadota</taxon>
        <taxon>Gammaproteobacteria</taxon>
        <taxon>Chromatiales</taxon>
        <taxon>Ectothiorhodospiraceae</taxon>
        <taxon>Spiribacter</taxon>
    </lineage>
</organism>
<gene>
    <name evidence="3" type="ORF">FKY71_15435</name>
</gene>
<evidence type="ECO:0000313" key="3">
    <source>
        <dbReference type="EMBL" id="TQE98132.1"/>
    </source>
</evidence>
<name>A0A540VN12_9GAMM</name>
<feature type="region of interest" description="Disordered" evidence="1">
    <location>
        <begin position="370"/>
        <end position="425"/>
    </location>
</feature>
<protein>
    <submittedName>
        <fullName evidence="3">Right-handed parallel beta-helix repeat-containing protein</fullName>
    </submittedName>
</protein>
<reference evidence="3 4" key="1">
    <citation type="submission" date="2019-06" db="EMBL/GenBank/DDBJ databases">
        <title>Metagenome assembled Genome of Spiribacter salinus SL48-SHIP from the microbial mat of Salt Lake 48 (Novosibirsk region, Russia).</title>
        <authorList>
            <person name="Shipova A."/>
            <person name="Rozanov A.S."/>
            <person name="Bryanskaya A.V."/>
            <person name="Peltek S.E."/>
        </authorList>
    </citation>
    <scope>NUCLEOTIDE SEQUENCE [LARGE SCALE GENOMIC DNA]</scope>
    <source>
        <strain evidence="3">SL48-SHIP-2</strain>
    </source>
</reference>
<dbReference type="AlphaFoldDB" id="A0A540VN12"/>
<proteinExistence type="predicted"/>
<dbReference type="SUPFAM" id="SSF51126">
    <property type="entry name" value="Pectin lyase-like"/>
    <property type="match status" value="1"/>
</dbReference>
<feature type="region of interest" description="Disordered" evidence="1">
    <location>
        <begin position="766"/>
        <end position="805"/>
    </location>
</feature>
<evidence type="ECO:0000313" key="4">
    <source>
        <dbReference type="Proteomes" id="UP000315400"/>
    </source>
</evidence>
<feature type="signal peptide" evidence="2">
    <location>
        <begin position="1"/>
        <end position="18"/>
    </location>
</feature>
<sequence length="805" mass="87662">MRYVAGLTLLSCAVPVAAAEFEATVRDMSPGEWRELPGTQMSSVFPAREGHPAWAIQGPVAVTKTWGGAAFDTKRNELLINGGGHNDYGGNEVYAFSLERSEWRRLTDPSGYVPISGKDGEFRTTDGSPVSSHTYDGLVYLPAQDALFKFGGSQHRVGTNYEKDAFLLDLQTGSWTRGAEAPNGSLEVASAYDPQRNRVLVNWHKGLMAYDPAEDEWSVVRGGDSWDYGRVAAYAPDLGLLVQVGNRDNPVVYHDVNARSLRKVAPIEGDLGFDRIWAPGVEYHPGHQVFYVWAGGGAVWTIDPRTWRVVRHEAESELTPAFRDADGEPKARGIYSRWQYVPDYGVFIGYLSTRGNVWVYRPPAAENVRTSAERAQRADEGDESTVVGLPPPGRLSLPGGATETDFPRPGRIARLPTSGASDETDSVGARLAGEDCGADLCVGPDYFLEKPSDAARLLRPDETVHIQAGEYEDCAVWQHSVVIRGVGGRPHIRDRTCNGKAVWVVQGERTRIENVEISGGRAGDGTGNAIRHEGGELSLDEVAIHGNQIGVLTNRGDGMSLEVEDSEFYGQINRNGLGHSIYANKIGRLVVTGSYFHDGNSGHYVKTLAEESDISYNRFVDAEGVDAHMVDIWGCGSAQVRGNAMMRVGQYGNLGFIGITPRREYGEWVKCPEGRRGSFDIDQNTAVFAGPGARWSSLVNVKVNVPVTVTANLGVQLSALVTPDDASARLRESGGVRNNVFVGDLARADALFANWREGDLTLRQPVRKPEPVRGDPIAREPAIPLGTRPRASVHDAGAHEFRAEQ</sequence>
<feature type="chain" id="PRO_5022037009" evidence="2">
    <location>
        <begin position="19"/>
        <end position="805"/>
    </location>
</feature>
<dbReference type="Proteomes" id="UP000315400">
    <property type="component" value="Unassembled WGS sequence"/>
</dbReference>
<dbReference type="Gene3D" id="2.160.20.10">
    <property type="entry name" value="Single-stranded right-handed beta-helix, Pectin lyase-like"/>
    <property type="match status" value="1"/>
</dbReference>